<dbReference type="GO" id="GO:0005829">
    <property type="term" value="C:cytosol"/>
    <property type="evidence" value="ECO:0007669"/>
    <property type="project" value="TreeGrafter"/>
</dbReference>
<evidence type="ECO:0000313" key="11">
    <source>
        <dbReference type="EMBL" id="SES66616.1"/>
    </source>
</evidence>
<feature type="active site" description="Proton donor/acceptor" evidence="9">
    <location>
        <position position="142"/>
    </location>
</feature>
<dbReference type="GO" id="GO:0006085">
    <property type="term" value="P:acetyl-CoA biosynthetic process"/>
    <property type="evidence" value="ECO:0007669"/>
    <property type="project" value="UniProtKB-UniRule"/>
</dbReference>
<proteinExistence type="inferred from homology"/>
<evidence type="ECO:0000313" key="12">
    <source>
        <dbReference type="Proteomes" id="UP000198762"/>
    </source>
</evidence>
<dbReference type="EMBL" id="FOHZ01000001">
    <property type="protein sequence ID" value="SES66616.1"/>
    <property type="molecule type" value="Genomic_DNA"/>
</dbReference>
<comment type="cofactor">
    <cofactor evidence="9">
        <name>Mg(2+)</name>
        <dbReference type="ChEBI" id="CHEBI:18420"/>
    </cofactor>
    <cofactor evidence="9">
        <name>Mn(2+)</name>
        <dbReference type="ChEBI" id="CHEBI:29035"/>
    </cofactor>
    <text evidence="9">Mg(2+). Can also accept Mn(2+).</text>
</comment>
<dbReference type="InterPro" id="IPR000890">
    <property type="entry name" value="Aliphatic_acid_kin_short-chain"/>
</dbReference>
<accession>A0A1H9YCM9</accession>
<feature type="binding site" evidence="9">
    <location>
        <position position="9"/>
    </location>
    <ligand>
        <name>Mg(2+)</name>
        <dbReference type="ChEBI" id="CHEBI:18420"/>
    </ligand>
</feature>
<reference evidence="12" key="1">
    <citation type="submission" date="2016-10" db="EMBL/GenBank/DDBJ databases">
        <authorList>
            <person name="Varghese N."/>
            <person name="Submissions S."/>
        </authorList>
    </citation>
    <scope>NUCLEOTIDE SEQUENCE [LARGE SCALE GENOMIC DNA]</scope>
    <source>
        <strain evidence="12">CGMCC 1.6489</strain>
    </source>
</reference>
<gene>
    <name evidence="9" type="primary">ackA</name>
    <name evidence="11" type="ORF">SAMN04487962_10186</name>
</gene>
<dbReference type="STRING" id="430453.SAMN04487962_10186"/>
<feature type="binding site" evidence="9">
    <location>
        <position position="379"/>
    </location>
    <ligand>
        <name>Mg(2+)</name>
        <dbReference type="ChEBI" id="CHEBI:18420"/>
    </ligand>
</feature>
<feature type="binding site" evidence="9">
    <location>
        <begin position="324"/>
        <end position="328"/>
    </location>
    <ligand>
        <name>ATP</name>
        <dbReference type="ChEBI" id="CHEBI:30616"/>
    </ligand>
</feature>
<dbReference type="PROSITE" id="PS01075">
    <property type="entry name" value="ACETATE_KINASE_1"/>
    <property type="match status" value="1"/>
</dbReference>
<feature type="binding site" evidence="9">
    <location>
        <position position="85"/>
    </location>
    <ligand>
        <name>substrate</name>
    </ligand>
</feature>
<organism evidence="11 12">
    <name type="scientific">Marinobacter segnicrescens</name>
    <dbReference type="NCBI Taxonomy" id="430453"/>
    <lineage>
        <taxon>Bacteria</taxon>
        <taxon>Pseudomonadati</taxon>
        <taxon>Pseudomonadota</taxon>
        <taxon>Gammaproteobacteria</taxon>
        <taxon>Pseudomonadales</taxon>
        <taxon>Marinobacteraceae</taxon>
        <taxon>Marinobacter</taxon>
    </lineage>
</organism>
<dbReference type="InterPro" id="IPR043129">
    <property type="entry name" value="ATPase_NBD"/>
</dbReference>
<keyword evidence="6 9" id="KW-0418">Kinase</keyword>
<dbReference type="PRINTS" id="PR00471">
    <property type="entry name" value="ACETATEKNASE"/>
</dbReference>
<dbReference type="CDD" id="cd24010">
    <property type="entry name" value="ASKHA_NBD_AcK_PK"/>
    <property type="match status" value="1"/>
</dbReference>
<comment type="subcellular location">
    <subcellularLocation>
        <location evidence="9">Cytoplasm</location>
    </subcellularLocation>
</comment>
<dbReference type="InterPro" id="IPR023865">
    <property type="entry name" value="Aliphatic_acid_kinase_CS"/>
</dbReference>
<keyword evidence="8 9" id="KW-0460">Magnesium</keyword>
<evidence type="ECO:0000256" key="3">
    <source>
        <dbReference type="ARBA" id="ARBA00022679"/>
    </source>
</evidence>
<dbReference type="SUPFAM" id="SSF53067">
    <property type="entry name" value="Actin-like ATPase domain"/>
    <property type="match status" value="2"/>
</dbReference>
<dbReference type="EC" id="2.7.2.1" evidence="9"/>
<dbReference type="GO" id="GO:0006083">
    <property type="term" value="P:acetate metabolic process"/>
    <property type="evidence" value="ECO:0007669"/>
    <property type="project" value="TreeGrafter"/>
</dbReference>
<name>A0A1H9YCM9_9GAMM</name>
<dbReference type="PANTHER" id="PTHR21060:SF21">
    <property type="entry name" value="ACETATE KINASE"/>
    <property type="match status" value="1"/>
</dbReference>
<dbReference type="InterPro" id="IPR004372">
    <property type="entry name" value="Ac/propionate_kinase"/>
</dbReference>
<sequence length="402" mass="43618">MDDQILVVNCGSSSVKIAVFDSHGTVLVSALAEKLGQPDARLVADGEESVSLPAMADHHQALEASIEWLQRAGYLSTEPTAIGHRVVHGGEAFHKAALLDENAIRAIESCADLAPLHNPVNLAGIEAARRLFPEVPQVAVFDTAFHQSLPRHAWLYALPRRFYEDYGVRRYGFHGTSHQYMAEEAARRLDKPLEETSIISAHLGNGCSITAIRNGQSVDTSMGLTPLEGLVMGTRSGDVDPGLFDFLAAKGVTAEETHRILNRESGLLGLSGHTSDMRNLVNAAREGNGQCKDAFEVFCFRLARYIGAMMVSLEQLDALVFTGGIGENSTDVRARTLEHLVLPGFRVDPAANAHHGRNHGGHIAAANSRFPVMVIPTREEAMIAREARALVADSHPRTSRHH</sequence>
<evidence type="ECO:0000256" key="8">
    <source>
        <dbReference type="ARBA" id="ARBA00022842"/>
    </source>
</evidence>
<dbReference type="AlphaFoldDB" id="A0A1H9YCM9"/>
<evidence type="ECO:0000256" key="4">
    <source>
        <dbReference type="ARBA" id="ARBA00022723"/>
    </source>
</evidence>
<evidence type="ECO:0000256" key="10">
    <source>
        <dbReference type="RuleBase" id="RU003835"/>
    </source>
</evidence>
<feature type="binding site" evidence="9">
    <location>
        <begin position="276"/>
        <end position="278"/>
    </location>
    <ligand>
        <name>ATP</name>
        <dbReference type="ChEBI" id="CHEBI:30616"/>
    </ligand>
</feature>
<evidence type="ECO:0000256" key="5">
    <source>
        <dbReference type="ARBA" id="ARBA00022741"/>
    </source>
</evidence>
<dbReference type="GO" id="GO:0008776">
    <property type="term" value="F:acetate kinase activity"/>
    <property type="evidence" value="ECO:0007669"/>
    <property type="project" value="UniProtKB-UniRule"/>
</dbReference>
<keyword evidence="7 9" id="KW-0067">ATP-binding</keyword>
<dbReference type="Pfam" id="PF00871">
    <property type="entry name" value="Acetate_kinase"/>
    <property type="match status" value="1"/>
</dbReference>
<protein>
    <recommendedName>
        <fullName evidence="9">Acetate kinase</fullName>
        <ecNumber evidence="9">2.7.2.1</ecNumber>
    </recommendedName>
    <alternativeName>
        <fullName evidence="9">Acetokinase</fullName>
    </alternativeName>
</protein>
<dbReference type="RefSeq" id="WP_091848263.1">
    <property type="nucleotide sequence ID" value="NZ_FOHZ01000001.1"/>
</dbReference>
<comment type="pathway">
    <text evidence="9">Metabolic intermediate biosynthesis; acetyl-CoA biosynthesis; acetyl-CoA from acetate: step 1/2.</text>
</comment>
<dbReference type="PANTHER" id="PTHR21060">
    <property type="entry name" value="ACETATE KINASE"/>
    <property type="match status" value="1"/>
</dbReference>
<comment type="function">
    <text evidence="9">Catalyzes the formation of acetyl phosphate from acetate and ATP. Can also catalyze the reverse reaction.</text>
</comment>
<dbReference type="UniPathway" id="UPA00340">
    <property type="reaction ID" value="UER00458"/>
</dbReference>
<evidence type="ECO:0000256" key="7">
    <source>
        <dbReference type="ARBA" id="ARBA00022840"/>
    </source>
</evidence>
<dbReference type="NCBIfam" id="TIGR00016">
    <property type="entry name" value="ackA"/>
    <property type="match status" value="1"/>
</dbReference>
<dbReference type="Gene3D" id="3.30.420.40">
    <property type="match status" value="2"/>
</dbReference>
<comment type="catalytic activity">
    <reaction evidence="9">
        <text>acetate + ATP = acetyl phosphate + ADP</text>
        <dbReference type="Rhea" id="RHEA:11352"/>
        <dbReference type="ChEBI" id="CHEBI:22191"/>
        <dbReference type="ChEBI" id="CHEBI:30089"/>
        <dbReference type="ChEBI" id="CHEBI:30616"/>
        <dbReference type="ChEBI" id="CHEBI:456216"/>
        <dbReference type="EC" id="2.7.2.1"/>
    </reaction>
</comment>
<keyword evidence="3 9" id="KW-0808">Transferase</keyword>
<comment type="similarity">
    <text evidence="1 9 10">Belongs to the acetokinase family.</text>
</comment>
<keyword evidence="2 9" id="KW-0963">Cytoplasm</keyword>
<dbReference type="Proteomes" id="UP000198762">
    <property type="component" value="Unassembled WGS sequence"/>
</dbReference>
<evidence type="ECO:0000256" key="2">
    <source>
        <dbReference type="ARBA" id="ARBA00022490"/>
    </source>
</evidence>
<dbReference type="GO" id="GO:0000287">
    <property type="term" value="F:magnesium ion binding"/>
    <property type="evidence" value="ECO:0007669"/>
    <property type="project" value="UniProtKB-UniRule"/>
</dbReference>
<feature type="binding site" evidence="9">
    <location>
        <position position="16"/>
    </location>
    <ligand>
        <name>ATP</name>
        <dbReference type="ChEBI" id="CHEBI:30616"/>
    </ligand>
</feature>
<dbReference type="PIRSF" id="PIRSF000722">
    <property type="entry name" value="Acetate_prop_kin"/>
    <property type="match status" value="1"/>
</dbReference>
<feature type="site" description="Transition state stabilizer" evidence="9">
    <location>
        <position position="174"/>
    </location>
</feature>
<feature type="binding site" evidence="9">
    <location>
        <begin position="202"/>
        <end position="206"/>
    </location>
    <ligand>
        <name>ATP</name>
        <dbReference type="ChEBI" id="CHEBI:30616"/>
    </ligand>
</feature>
<dbReference type="OrthoDB" id="9802453at2"/>
<keyword evidence="5 9" id="KW-0547">Nucleotide-binding</keyword>
<comment type="subunit">
    <text evidence="9">Homodimer.</text>
</comment>
<keyword evidence="4 9" id="KW-0479">Metal-binding</keyword>
<evidence type="ECO:0000256" key="6">
    <source>
        <dbReference type="ARBA" id="ARBA00022777"/>
    </source>
</evidence>
<feature type="site" description="Transition state stabilizer" evidence="9">
    <location>
        <position position="235"/>
    </location>
</feature>
<dbReference type="HAMAP" id="MF_00020">
    <property type="entry name" value="Acetate_kinase"/>
    <property type="match status" value="1"/>
</dbReference>
<evidence type="ECO:0000256" key="9">
    <source>
        <dbReference type="HAMAP-Rule" id="MF_00020"/>
    </source>
</evidence>
<evidence type="ECO:0000256" key="1">
    <source>
        <dbReference type="ARBA" id="ARBA00008748"/>
    </source>
</evidence>
<keyword evidence="12" id="KW-1185">Reference proteome</keyword>
<dbReference type="GO" id="GO:0005524">
    <property type="term" value="F:ATP binding"/>
    <property type="evidence" value="ECO:0007669"/>
    <property type="project" value="UniProtKB-KW"/>
</dbReference>
<dbReference type="PROSITE" id="PS01076">
    <property type="entry name" value="ACETATE_KINASE_2"/>
    <property type="match status" value="1"/>
</dbReference>